<comment type="caution">
    <text evidence="2">The sequence shown here is derived from an EMBL/GenBank/DDBJ whole genome shotgun (WGS) entry which is preliminary data.</text>
</comment>
<sequence>MAAWEERGPRQSTRTKGAEVRGNRRGARATAARARRAEQERGATGPSAPELDARRRCCTRPLLGSGMRRPRRDDTGQPSSAPSLFTRWMWPAPIYHRLPPLRPASRGERTPRSCSVQRACPAPAPCGKRVPQRCRASSSGAEGPIAPCSCSARRARAAAPPSSKLGLHSSQG</sequence>
<protein>
    <submittedName>
        <fullName evidence="2">Uncharacterized protein</fullName>
    </submittedName>
</protein>
<evidence type="ECO:0000256" key="1">
    <source>
        <dbReference type="SAM" id="MobiDB-lite"/>
    </source>
</evidence>
<dbReference type="EMBL" id="CM029045">
    <property type="protein sequence ID" value="KAG2595146.1"/>
    <property type="molecule type" value="Genomic_DNA"/>
</dbReference>
<evidence type="ECO:0000313" key="3">
    <source>
        <dbReference type="Proteomes" id="UP000823388"/>
    </source>
</evidence>
<name>A0A8T0SEZ0_PANVG</name>
<proteinExistence type="predicted"/>
<dbReference type="Proteomes" id="UP000823388">
    <property type="component" value="Chromosome 5K"/>
</dbReference>
<accession>A0A8T0SEZ0</accession>
<keyword evidence="3" id="KW-1185">Reference proteome</keyword>
<feature type="region of interest" description="Disordered" evidence="1">
    <location>
        <begin position="100"/>
        <end position="147"/>
    </location>
</feature>
<dbReference type="AlphaFoldDB" id="A0A8T0SEZ0"/>
<gene>
    <name evidence="2" type="ORF">PVAP13_5KG241940</name>
</gene>
<feature type="region of interest" description="Disordered" evidence="1">
    <location>
        <begin position="1"/>
        <end position="85"/>
    </location>
</feature>
<reference evidence="2" key="1">
    <citation type="submission" date="2020-05" db="EMBL/GenBank/DDBJ databases">
        <title>WGS assembly of Panicum virgatum.</title>
        <authorList>
            <person name="Lovell J.T."/>
            <person name="Jenkins J."/>
            <person name="Shu S."/>
            <person name="Juenger T.E."/>
            <person name="Schmutz J."/>
        </authorList>
    </citation>
    <scope>NUCLEOTIDE SEQUENCE</scope>
    <source>
        <strain evidence="2">AP13</strain>
    </source>
</reference>
<organism evidence="2 3">
    <name type="scientific">Panicum virgatum</name>
    <name type="common">Blackwell switchgrass</name>
    <dbReference type="NCBI Taxonomy" id="38727"/>
    <lineage>
        <taxon>Eukaryota</taxon>
        <taxon>Viridiplantae</taxon>
        <taxon>Streptophyta</taxon>
        <taxon>Embryophyta</taxon>
        <taxon>Tracheophyta</taxon>
        <taxon>Spermatophyta</taxon>
        <taxon>Magnoliopsida</taxon>
        <taxon>Liliopsida</taxon>
        <taxon>Poales</taxon>
        <taxon>Poaceae</taxon>
        <taxon>PACMAD clade</taxon>
        <taxon>Panicoideae</taxon>
        <taxon>Panicodae</taxon>
        <taxon>Paniceae</taxon>
        <taxon>Panicinae</taxon>
        <taxon>Panicum</taxon>
        <taxon>Panicum sect. Hiantes</taxon>
    </lineage>
</organism>
<evidence type="ECO:0000313" key="2">
    <source>
        <dbReference type="EMBL" id="KAG2595146.1"/>
    </source>
</evidence>